<feature type="transmembrane region" description="Helical" evidence="10">
    <location>
        <begin position="518"/>
        <end position="536"/>
    </location>
</feature>
<dbReference type="GO" id="GO:0015123">
    <property type="term" value="F:acetate transmembrane transporter activity"/>
    <property type="evidence" value="ECO:0007669"/>
    <property type="project" value="TreeGrafter"/>
</dbReference>
<reference evidence="11 12" key="1">
    <citation type="submission" date="2018-03" db="EMBL/GenBank/DDBJ databases">
        <title>Genomic Encyclopedia of Type Strains, Phase III (KMG-III): the genomes of soil and plant-associated and newly described type strains.</title>
        <authorList>
            <person name="Whitman W."/>
        </authorList>
    </citation>
    <scope>NUCLEOTIDE SEQUENCE [LARGE SCALE GENOMIC DNA]</scope>
    <source>
        <strain evidence="11 12">CGMCC 4.7125</strain>
    </source>
</reference>
<keyword evidence="3" id="KW-0813">Transport</keyword>
<proteinExistence type="inferred from homology"/>
<dbReference type="OrthoDB" id="9764416at2"/>
<protein>
    <submittedName>
        <fullName evidence="11">Sodium:solute symporter family protein</fullName>
    </submittedName>
</protein>
<keyword evidence="12" id="KW-1185">Reference proteome</keyword>
<keyword evidence="7 10" id="KW-1133">Transmembrane helix</keyword>
<evidence type="ECO:0000256" key="2">
    <source>
        <dbReference type="ARBA" id="ARBA00006434"/>
    </source>
</evidence>
<accession>A0A2T0LXJ8</accession>
<evidence type="ECO:0000256" key="7">
    <source>
        <dbReference type="ARBA" id="ARBA00022989"/>
    </source>
</evidence>
<keyword evidence="5 10" id="KW-0812">Transmembrane</keyword>
<dbReference type="PANTHER" id="PTHR48086:SF6">
    <property type="entry name" value="CATION_ACETATE SYMPORTER ACTP"/>
    <property type="match status" value="1"/>
</dbReference>
<evidence type="ECO:0000256" key="9">
    <source>
        <dbReference type="RuleBase" id="RU362091"/>
    </source>
</evidence>
<dbReference type="CDD" id="cd11480">
    <property type="entry name" value="SLC5sbd_u4"/>
    <property type="match status" value="1"/>
</dbReference>
<feature type="transmembrane region" description="Helical" evidence="10">
    <location>
        <begin position="114"/>
        <end position="134"/>
    </location>
</feature>
<dbReference type="EMBL" id="PVNH01000004">
    <property type="protein sequence ID" value="PRX48751.1"/>
    <property type="molecule type" value="Genomic_DNA"/>
</dbReference>
<keyword evidence="6" id="KW-0769">Symport</keyword>
<comment type="similarity">
    <text evidence="2 9">Belongs to the sodium:solute symporter (SSF) (TC 2.A.21) family.</text>
</comment>
<dbReference type="InterPro" id="IPR050277">
    <property type="entry name" value="Sodium:Solute_Symporter"/>
</dbReference>
<dbReference type="GO" id="GO:0015293">
    <property type="term" value="F:symporter activity"/>
    <property type="evidence" value="ECO:0007669"/>
    <property type="project" value="UniProtKB-KW"/>
</dbReference>
<feature type="transmembrane region" description="Helical" evidence="10">
    <location>
        <begin position="481"/>
        <end position="506"/>
    </location>
</feature>
<name>A0A2T0LXJ8_9PSEU</name>
<evidence type="ECO:0000256" key="4">
    <source>
        <dbReference type="ARBA" id="ARBA00022475"/>
    </source>
</evidence>
<evidence type="ECO:0000256" key="8">
    <source>
        <dbReference type="ARBA" id="ARBA00023136"/>
    </source>
</evidence>
<evidence type="ECO:0000313" key="11">
    <source>
        <dbReference type="EMBL" id="PRX48751.1"/>
    </source>
</evidence>
<dbReference type="GO" id="GO:0006847">
    <property type="term" value="P:plasma membrane acetate transport"/>
    <property type="evidence" value="ECO:0007669"/>
    <property type="project" value="TreeGrafter"/>
</dbReference>
<evidence type="ECO:0000256" key="3">
    <source>
        <dbReference type="ARBA" id="ARBA00022448"/>
    </source>
</evidence>
<comment type="caution">
    <text evidence="11">The sequence shown here is derived from an EMBL/GenBank/DDBJ whole genome shotgun (WGS) entry which is preliminary data.</text>
</comment>
<feature type="transmembrane region" description="Helical" evidence="10">
    <location>
        <begin position="333"/>
        <end position="353"/>
    </location>
</feature>
<feature type="transmembrane region" description="Helical" evidence="10">
    <location>
        <begin position="149"/>
        <end position="168"/>
    </location>
</feature>
<dbReference type="Gene3D" id="1.20.1730.10">
    <property type="entry name" value="Sodium/glucose cotransporter"/>
    <property type="match status" value="1"/>
</dbReference>
<feature type="transmembrane region" description="Helical" evidence="10">
    <location>
        <begin position="294"/>
        <end position="313"/>
    </location>
</feature>
<feature type="transmembrane region" description="Helical" evidence="10">
    <location>
        <begin position="72"/>
        <end position="93"/>
    </location>
</feature>
<keyword evidence="4" id="KW-1003">Cell membrane</keyword>
<dbReference type="InterPro" id="IPR001734">
    <property type="entry name" value="Na/solute_symporter"/>
</dbReference>
<feature type="transmembrane region" description="Helical" evidence="10">
    <location>
        <begin position="426"/>
        <end position="446"/>
    </location>
</feature>
<dbReference type="Proteomes" id="UP000238362">
    <property type="component" value="Unassembled WGS sequence"/>
</dbReference>
<dbReference type="PROSITE" id="PS50283">
    <property type="entry name" value="NA_SOLUT_SYMP_3"/>
    <property type="match status" value="1"/>
</dbReference>
<sequence length="591" mass="61599">MIVAFAVAPVVLVTLLIGLRGVAAMRTTSDFLVASRRVSPLLNSAAVSGEYLSAASFLGVAGLVVKDGIGALWYPVGFTAGYIAMLTLVAAPMRRSGALTVPDFAEARLASPSLRRLAAVVVLVISGLYLVPQFRTAGLVLSVVGGTPYWVGVVVAGLAVSATLALGGMRAATYVQAFQFFFKLVLFIVPALWLVAEVGPEVRDDALRPAEFTEFTRDTEVVFRAGATLEVPPGAERRLPDGTTAALPEGEWQVPAGSTVVFPAGSPAPELRGETAPGAPGWERPLLDVGDEGYPLLGTWAVLIATMLGTMGLPHVIMRFHTSPDGRSARRTAALTVALLGVFYLFPGIYGVLGRVLVPHLYLSGATDSAVVALPAQVDTGAVGALFTGLLTAGAFAAFLATSLGLVLVVSGAISHDLVPGGLRQLRVAVVVAAAVVVLLALPAARFDAGTLVTWGFTVAASTFCPLLVLGIWWPRLTAPGAIAGVATGLAGSSGAFLATVLGVPADGWVAVLLVQPAPWSVPLAFAVMVAVSLFGRPPPWSTAAMLRLHLHEHRRSPFTDRATPVRDLGHSSWSARRSSAVRRITRRLVR</sequence>
<dbReference type="RefSeq" id="WP_106178832.1">
    <property type="nucleotide sequence ID" value="NZ_PVNH01000004.1"/>
</dbReference>
<dbReference type="PANTHER" id="PTHR48086">
    <property type="entry name" value="SODIUM/PROLINE SYMPORTER-RELATED"/>
    <property type="match status" value="1"/>
</dbReference>
<dbReference type="GO" id="GO:0005886">
    <property type="term" value="C:plasma membrane"/>
    <property type="evidence" value="ECO:0007669"/>
    <property type="project" value="UniProtKB-SubCell"/>
</dbReference>
<feature type="transmembrane region" description="Helical" evidence="10">
    <location>
        <begin position="452"/>
        <end position="474"/>
    </location>
</feature>
<feature type="transmembrane region" description="Helical" evidence="10">
    <location>
        <begin position="180"/>
        <end position="196"/>
    </location>
</feature>
<dbReference type="InterPro" id="IPR038377">
    <property type="entry name" value="Na/Glc_symporter_sf"/>
</dbReference>
<evidence type="ECO:0000256" key="1">
    <source>
        <dbReference type="ARBA" id="ARBA00004651"/>
    </source>
</evidence>
<gene>
    <name evidence="11" type="ORF">B0I33_104571</name>
</gene>
<feature type="transmembrane region" description="Helical" evidence="10">
    <location>
        <begin position="390"/>
        <end position="414"/>
    </location>
</feature>
<comment type="subcellular location">
    <subcellularLocation>
        <location evidence="1">Cell membrane</location>
        <topology evidence="1">Multi-pass membrane protein</topology>
    </subcellularLocation>
</comment>
<evidence type="ECO:0000256" key="5">
    <source>
        <dbReference type="ARBA" id="ARBA00022692"/>
    </source>
</evidence>
<organism evidence="11 12">
    <name type="scientific">Prauserella shujinwangii</name>
    <dbReference type="NCBI Taxonomy" id="1453103"/>
    <lineage>
        <taxon>Bacteria</taxon>
        <taxon>Bacillati</taxon>
        <taxon>Actinomycetota</taxon>
        <taxon>Actinomycetes</taxon>
        <taxon>Pseudonocardiales</taxon>
        <taxon>Pseudonocardiaceae</taxon>
        <taxon>Prauserella</taxon>
    </lineage>
</organism>
<keyword evidence="8 10" id="KW-0472">Membrane</keyword>
<evidence type="ECO:0000256" key="10">
    <source>
        <dbReference type="SAM" id="Phobius"/>
    </source>
</evidence>
<evidence type="ECO:0000313" key="12">
    <source>
        <dbReference type="Proteomes" id="UP000238362"/>
    </source>
</evidence>
<dbReference type="AlphaFoldDB" id="A0A2T0LXJ8"/>
<evidence type="ECO:0000256" key="6">
    <source>
        <dbReference type="ARBA" id="ARBA00022847"/>
    </source>
</evidence>
<dbReference type="Pfam" id="PF00474">
    <property type="entry name" value="SSF"/>
    <property type="match status" value="2"/>
</dbReference>